<proteinExistence type="predicted"/>
<evidence type="ECO:0000313" key="2">
    <source>
        <dbReference type="EMBL" id="CAH0991028.1"/>
    </source>
</evidence>
<protein>
    <recommendedName>
        <fullName evidence="4">Cytochrome c family protein</fullName>
    </recommendedName>
</protein>
<dbReference type="Proteomes" id="UP000838100">
    <property type="component" value="Unassembled WGS sequence"/>
</dbReference>
<reference evidence="2" key="1">
    <citation type="submission" date="2021-12" db="EMBL/GenBank/DDBJ databases">
        <authorList>
            <person name="Rodrigo-Torres L."/>
            <person name="Arahal R. D."/>
            <person name="Lucena T."/>
        </authorList>
    </citation>
    <scope>NUCLEOTIDE SEQUENCE</scope>
    <source>
        <strain evidence="2">CECT 8267</strain>
    </source>
</reference>
<keyword evidence="3" id="KW-1185">Reference proteome</keyword>
<sequence length="486" mass="53831">MKTSTTYQSKTTAIIRSTAALILTTATALLTANVSATEASWPCLNPPTMSSTVPGDTAVSDQAGVNCFAWQQFIAMNWNTQKPKTAAAFGEPGDYAPVEFETYISVSEFLKKDGSKPPPWNERAFAEYDKEEDIRKMYGTSKVNVDFDPNSDLAEAFPVDKTKAWLADKNGNLVWYEVLVNEDEYNYFYDNKFYDSTEQYKAAKAGRHINLPKGDLGNKTGAMEFKAAWLTVTNPEDKKWRRYKMTKANICSGQTQCKTQHFALVGLHIIHKTTAQASWIWTTFEHQDNSPDMTAVEKGPVGDGYTFYTDNCQQQLISPACVNGNIDQQTRCDVNQPPAYGLSFVDGQLAGQCRPYGIQVARQFPLPNTNENPVVAINKMAHKMITQANSDSVYQYYNLVNVLWNDSPVDENKGDTVPVDSLSQTGFRPNADAFPVANTVLETYIQSATCVSCHSAATINTPEGVNGPDFASDYSFIFSMAHPASQ</sequence>
<evidence type="ECO:0008006" key="4">
    <source>
        <dbReference type="Google" id="ProtNLM"/>
    </source>
</evidence>
<accession>A0ABN8EHE3</accession>
<keyword evidence="1" id="KW-0732">Signal</keyword>
<feature type="chain" id="PRO_5046179353" description="Cytochrome c family protein" evidence="1">
    <location>
        <begin position="37"/>
        <end position="486"/>
    </location>
</feature>
<dbReference type="EMBL" id="CAKLPX010000001">
    <property type="protein sequence ID" value="CAH0991028.1"/>
    <property type="molecule type" value="Genomic_DNA"/>
</dbReference>
<evidence type="ECO:0000313" key="3">
    <source>
        <dbReference type="Proteomes" id="UP000838100"/>
    </source>
</evidence>
<name>A0ABN8EHE3_9GAMM</name>
<gene>
    <name evidence="2" type="ORF">SIN8267_01129</name>
</gene>
<feature type="signal peptide" evidence="1">
    <location>
        <begin position="1"/>
        <end position="36"/>
    </location>
</feature>
<evidence type="ECO:0000256" key="1">
    <source>
        <dbReference type="SAM" id="SignalP"/>
    </source>
</evidence>
<organism evidence="2 3">
    <name type="scientific">Sinobacterium norvegicum</name>
    <dbReference type="NCBI Taxonomy" id="1641715"/>
    <lineage>
        <taxon>Bacteria</taxon>
        <taxon>Pseudomonadati</taxon>
        <taxon>Pseudomonadota</taxon>
        <taxon>Gammaproteobacteria</taxon>
        <taxon>Cellvibrionales</taxon>
        <taxon>Spongiibacteraceae</taxon>
        <taxon>Sinobacterium</taxon>
    </lineage>
</organism>
<comment type="caution">
    <text evidence="2">The sequence shown here is derived from an EMBL/GenBank/DDBJ whole genome shotgun (WGS) entry which is preliminary data.</text>
</comment>
<dbReference type="RefSeq" id="WP_237443691.1">
    <property type="nucleotide sequence ID" value="NZ_CAKLPX010000001.1"/>
</dbReference>